<proteinExistence type="predicted"/>
<evidence type="ECO:0000313" key="1">
    <source>
        <dbReference type="EMBL" id="KAG5614384.1"/>
    </source>
</evidence>
<protein>
    <submittedName>
        <fullName evidence="1">Uncharacterized protein</fullName>
    </submittedName>
</protein>
<organism evidence="1 2">
    <name type="scientific">Solanum commersonii</name>
    <name type="common">Commerson's wild potato</name>
    <name type="synonym">Commerson's nightshade</name>
    <dbReference type="NCBI Taxonomy" id="4109"/>
    <lineage>
        <taxon>Eukaryota</taxon>
        <taxon>Viridiplantae</taxon>
        <taxon>Streptophyta</taxon>
        <taxon>Embryophyta</taxon>
        <taxon>Tracheophyta</taxon>
        <taxon>Spermatophyta</taxon>
        <taxon>Magnoliopsida</taxon>
        <taxon>eudicotyledons</taxon>
        <taxon>Gunneridae</taxon>
        <taxon>Pentapetalae</taxon>
        <taxon>asterids</taxon>
        <taxon>lamiids</taxon>
        <taxon>Solanales</taxon>
        <taxon>Solanaceae</taxon>
        <taxon>Solanoideae</taxon>
        <taxon>Solaneae</taxon>
        <taxon>Solanum</taxon>
    </lineage>
</organism>
<accession>A0A9J5ZQC5</accession>
<evidence type="ECO:0000313" key="2">
    <source>
        <dbReference type="Proteomes" id="UP000824120"/>
    </source>
</evidence>
<dbReference type="Proteomes" id="UP000824120">
    <property type="component" value="Chromosome 3"/>
</dbReference>
<gene>
    <name evidence="1" type="ORF">H5410_014208</name>
</gene>
<keyword evidence="2" id="KW-1185">Reference proteome</keyword>
<sequence>MKFLEAHILISMDNVRIRHPIESAGVSRSSCEPSSPSRSRELVAHDDQFLPEQNLNSRLFLISSFSPFSILWSFGEAILGSSFVKTRVANNTCGILHSSKENIMAKIIRWWLIKPVNKVHELLLQSLSSIIYWGTSKYRSNFKHEGVRISIPRIINQISNLLYLIINSQFLELPLSLSIIS</sequence>
<reference evidence="1 2" key="1">
    <citation type="submission" date="2020-09" db="EMBL/GenBank/DDBJ databases">
        <title>De no assembly of potato wild relative species, Solanum commersonii.</title>
        <authorList>
            <person name="Cho K."/>
        </authorList>
    </citation>
    <scope>NUCLEOTIDE SEQUENCE [LARGE SCALE GENOMIC DNA]</scope>
    <source>
        <strain evidence="1">LZ3.2</strain>
        <tissue evidence="1">Leaf</tissue>
    </source>
</reference>
<dbReference type="EMBL" id="JACXVP010000003">
    <property type="protein sequence ID" value="KAG5614384.1"/>
    <property type="molecule type" value="Genomic_DNA"/>
</dbReference>
<dbReference type="AlphaFoldDB" id="A0A9J5ZQC5"/>
<name>A0A9J5ZQC5_SOLCO</name>
<comment type="caution">
    <text evidence="1">The sequence shown here is derived from an EMBL/GenBank/DDBJ whole genome shotgun (WGS) entry which is preliminary data.</text>
</comment>